<dbReference type="Proteomes" id="UP000257109">
    <property type="component" value="Unassembled WGS sequence"/>
</dbReference>
<protein>
    <submittedName>
        <fullName evidence="13">GATA transcription factor 7</fullName>
    </submittedName>
</protein>
<dbReference type="GO" id="GO:0006355">
    <property type="term" value="P:regulation of DNA-templated transcription"/>
    <property type="evidence" value="ECO:0007669"/>
    <property type="project" value="InterPro"/>
</dbReference>
<dbReference type="InterPro" id="IPR013088">
    <property type="entry name" value="Znf_NHR/GATA"/>
</dbReference>
<evidence type="ECO:0000256" key="8">
    <source>
        <dbReference type="ARBA" id="ARBA00023163"/>
    </source>
</evidence>
<comment type="caution">
    <text evidence="13">The sequence shown here is derived from an EMBL/GenBank/DDBJ whole genome shotgun (WGS) entry which is preliminary data.</text>
</comment>
<keyword evidence="5" id="KW-0805">Transcription regulation</keyword>
<comment type="similarity">
    <text evidence="1">Belongs to the type IV zinc-finger family. Class A subfamily.</text>
</comment>
<dbReference type="EMBL" id="QJKJ01000024">
    <property type="protein sequence ID" value="RDY14734.1"/>
    <property type="molecule type" value="Genomic_DNA"/>
</dbReference>
<evidence type="ECO:0000256" key="3">
    <source>
        <dbReference type="ARBA" id="ARBA00022771"/>
    </source>
</evidence>
<feature type="compositionally biased region" description="Basic and acidic residues" evidence="11">
    <location>
        <begin position="133"/>
        <end position="145"/>
    </location>
</feature>
<keyword evidence="3 10" id="KW-0863">Zinc-finger</keyword>
<evidence type="ECO:0000256" key="7">
    <source>
        <dbReference type="ARBA" id="ARBA00023159"/>
    </source>
</evidence>
<dbReference type="CDD" id="cd00202">
    <property type="entry name" value="ZnF_GATA"/>
    <property type="match status" value="1"/>
</dbReference>
<evidence type="ECO:0000256" key="1">
    <source>
        <dbReference type="ARBA" id="ARBA00005694"/>
    </source>
</evidence>
<name>A0A371IIC7_MUCPR</name>
<dbReference type="PROSITE" id="PS50114">
    <property type="entry name" value="GATA_ZN_FINGER_2"/>
    <property type="match status" value="1"/>
</dbReference>
<evidence type="ECO:0000256" key="9">
    <source>
        <dbReference type="ARBA" id="ARBA00023242"/>
    </source>
</evidence>
<keyword evidence="7" id="KW-0010">Activator</keyword>
<dbReference type="InterPro" id="IPR000679">
    <property type="entry name" value="Znf_GATA"/>
</dbReference>
<dbReference type="SUPFAM" id="SSF57716">
    <property type="entry name" value="Glucocorticoid receptor-like (DNA-binding domain)"/>
    <property type="match status" value="1"/>
</dbReference>
<evidence type="ECO:0000313" key="13">
    <source>
        <dbReference type="EMBL" id="RDY14734.1"/>
    </source>
</evidence>
<organism evidence="13 14">
    <name type="scientific">Mucuna pruriens</name>
    <name type="common">Velvet bean</name>
    <name type="synonym">Dolichos pruriens</name>
    <dbReference type="NCBI Taxonomy" id="157652"/>
    <lineage>
        <taxon>Eukaryota</taxon>
        <taxon>Viridiplantae</taxon>
        <taxon>Streptophyta</taxon>
        <taxon>Embryophyta</taxon>
        <taxon>Tracheophyta</taxon>
        <taxon>Spermatophyta</taxon>
        <taxon>Magnoliopsida</taxon>
        <taxon>eudicotyledons</taxon>
        <taxon>Gunneridae</taxon>
        <taxon>Pentapetalae</taxon>
        <taxon>rosids</taxon>
        <taxon>fabids</taxon>
        <taxon>Fabales</taxon>
        <taxon>Fabaceae</taxon>
        <taxon>Papilionoideae</taxon>
        <taxon>50 kb inversion clade</taxon>
        <taxon>NPAAA clade</taxon>
        <taxon>indigoferoid/millettioid clade</taxon>
        <taxon>Phaseoleae</taxon>
        <taxon>Mucuna</taxon>
    </lineage>
</organism>
<dbReference type="PANTHER" id="PTHR45658:SF41">
    <property type="entry name" value="GATA TRANSCRIPTION FACTOR 3"/>
    <property type="match status" value="1"/>
</dbReference>
<keyword evidence="8" id="KW-0804">Transcription</keyword>
<dbReference type="InterPro" id="IPR051140">
    <property type="entry name" value="GATA_TF"/>
</dbReference>
<evidence type="ECO:0000313" key="14">
    <source>
        <dbReference type="Proteomes" id="UP000257109"/>
    </source>
</evidence>
<feature type="compositionally biased region" description="Low complexity" evidence="11">
    <location>
        <begin position="176"/>
        <end position="190"/>
    </location>
</feature>
<dbReference type="GO" id="GO:0043565">
    <property type="term" value="F:sequence-specific DNA binding"/>
    <property type="evidence" value="ECO:0007669"/>
    <property type="project" value="InterPro"/>
</dbReference>
<dbReference type="FunFam" id="3.30.50.10:FF:000018">
    <property type="entry name" value="GATA transcription factor"/>
    <property type="match status" value="1"/>
</dbReference>
<proteinExistence type="inferred from homology"/>
<keyword evidence="14" id="KW-1185">Reference proteome</keyword>
<feature type="region of interest" description="Disordered" evidence="11">
    <location>
        <begin position="133"/>
        <end position="158"/>
    </location>
</feature>
<evidence type="ECO:0000256" key="2">
    <source>
        <dbReference type="ARBA" id="ARBA00022723"/>
    </source>
</evidence>
<keyword evidence="2" id="KW-0479">Metal-binding</keyword>
<evidence type="ECO:0000256" key="4">
    <source>
        <dbReference type="ARBA" id="ARBA00022833"/>
    </source>
</evidence>
<dbReference type="GO" id="GO:0030154">
    <property type="term" value="P:cell differentiation"/>
    <property type="evidence" value="ECO:0007669"/>
    <property type="project" value="TreeGrafter"/>
</dbReference>
<gene>
    <name evidence="13" type="primary">GATA7</name>
    <name evidence="13" type="ORF">CR513_00156</name>
</gene>
<dbReference type="PROSITE" id="PS00344">
    <property type="entry name" value="GATA_ZN_FINGER_1"/>
    <property type="match status" value="1"/>
</dbReference>
<evidence type="ECO:0000256" key="6">
    <source>
        <dbReference type="ARBA" id="ARBA00023125"/>
    </source>
</evidence>
<dbReference type="Gene3D" id="3.30.50.10">
    <property type="entry name" value="Erythroid Transcription Factor GATA-1, subunit A"/>
    <property type="match status" value="1"/>
</dbReference>
<keyword evidence="6" id="KW-0238">DNA-binding</keyword>
<feature type="region of interest" description="Disordered" evidence="11">
    <location>
        <begin position="58"/>
        <end position="91"/>
    </location>
</feature>
<reference evidence="13" key="1">
    <citation type="submission" date="2018-05" db="EMBL/GenBank/DDBJ databases">
        <title>Draft genome of Mucuna pruriens seed.</title>
        <authorList>
            <person name="Nnadi N.E."/>
            <person name="Vos R."/>
            <person name="Hasami M.H."/>
            <person name="Devisetty U.K."/>
            <person name="Aguiy J.C."/>
        </authorList>
    </citation>
    <scope>NUCLEOTIDE SEQUENCE [LARGE SCALE GENOMIC DNA]</scope>
    <source>
        <strain evidence="13">JCA_2017</strain>
    </source>
</reference>
<dbReference type="GO" id="GO:0008270">
    <property type="term" value="F:zinc ion binding"/>
    <property type="evidence" value="ECO:0007669"/>
    <property type="project" value="UniProtKB-KW"/>
</dbReference>
<evidence type="ECO:0000256" key="11">
    <source>
        <dbReference type="SAM" id="MobiDB-lite"/>
    </source>
</evidence>
<feature type="domain" description="GATA-type" evidence="12">
    <location>
        <begin position="206"/>
        <end position="242"/>
    </location>
</feature>
<dbReference type="SMART" id="SM00401">
    <property type="entry name" value="ZnF_GATA"/>
    <property type="match status" value="1"/>
</dbReference>
<evidence type="ECO:0000259" key="12">
    <source>
        <dbReference type="PROSITE" id="PS50114"/>
    </source>
</evidence>
<sequence>MEVAVAKALKTSLRREFIVQQTSWEENLCLNPNTVAGGEDFSVDDLFDFSDGSLHYEQQEYDEEKETLSVSSQSQDRGGEDDSNSNSTGGSYDSLFTAELAVPAGDLEDLEWVSHFVDDSLPELSLLYPVRSEEANRWVEPEPSAKKTPRFPCKARSVRSRKPNARVWSLGPLLSLPSSPSSCSSSATEPPAKKQKKRAEAQAVGAQIQRRCSHCQVQKTPQWRTGPLGAKTLCNACGVRYKSGRLYSEYRPACSPTFCSDIHSNSHRKVLEIRKRKEVPGPETGLAQAQMVLGTSQRSVLAFVRERERWVRVWSVIEALELGGMALLVLVGGGGDGLLVDLYHRVVLDLFQHHLCRLAYERFPWGVWMITSYPNL</sequence>
<dbReference type="OrthoDB" id="2162994at2759"/>
<feature type="region of interest" description="Disordered" evidence="11">
    <location>
        <begin position="176"/>
        <end position="203"/>
    </location>
</feature>
<dbReference type="PANTHER" id="PTHR45658">
    <property type="entry name" value="GATA TRANSCRIPTION FACTOR"/>
    <property type="match status" value="1"/>
</dbReference>
<dbReference type="STRING" id="157652.A0A371IIC7"/>
<evidence type="ECO:0000256" key="10">
    <source>
        <dbReference type="PROSITE-ProRule" id="PRU00094"/>
    </source>
</evidence>
<keyword evidence="9" id="KW-0539">Nucleus</keyword>
<dbReference type="GO" id="GO:0005634">
    <property type="term" value="C:nucleus"/>
    <property type="evidence" value="ECO:0007669"/>
    <property type="project" value="TreeGrafter"/>
</dbReference>
<evidence type="ECO:0000256" key="5">
    <source>
        <dbReference type="ARBA" id="ARBA00023015"/>
    </source>
</evidence>
<dbReference type="AlphaFoldDB" id="A0A371IIC7"/>
<dbReference type="Pfam" id="PF00320">
    <property type="entry name" value="GATA"/>
    <property type="match status" value="1"/>
</dbReference>
<accession>A0A371IIC7</accession>
<keyword evidence="4" id="KW-0862">Zinc</keyword>